<protein>
    <submittedName>
        <fullName evidence="1">Uncharacterized protein</fullName>
    </submittedName>
</protein>
<dbReference type="EMBL" id="JAYMRU010000017">
    <property type="protein sequence ID" value="MEM5402865.1"/>
    <property type="molecule type" value="Genomic_DNA"/>
</dbReference>
<evidence type="ECO:0000313" key="1">
    <source>
        <dbReference type="EMBL" id="MEM5402865.1"/>
    </source>
</evidence>
<comment type="caution">
    <text evidence="1">The sequence shown here is derived from an EMBL/GenBank/DDBJ whole genome shotgun (WGS) entry which is preliminary data.</text>
</comment>
<gene>
    <name evidence="1" type="ORF">VSR83_22780</name>
</gene>
<organism evidence="1 2">
    <name type="scientific">Paraburkholderia unamae</name>
    <dbReference type="NCBI Taxonomy" id="219649"/>
    <lineage>
        <taxon>Bacteria</taxon>
        <taxon>Pseudomonadati</taxon>
        <taxon>Pseudomonadota</taxon>
        <taxon>Betaproteobacteria</taxon>
        <taxon>Burkholderiales</taxon>
        <taxon>Burkholderiaceae</taxon>
        <taxon>Paraburkholderia</taxon>
    </lineage>
</organism>
<keyword evidence="2" id="KW-1185">Reference proteome</keyword>
<reference evidence="1" key="1">
    <citation type="submission" date="2024-01" db="EMBL/GenBank/DDBJ databases">
        <title>The diversity of rhizobia nodulating Mimosa spp. in eleven states of Brazil covering several biomes is determined by host plant, location, and edaphic factors.</title>
        <authorList>
            <person name="Rouws L."/>
            <person name="Barauna A."/>
            <person name="Beukes C."/>
            <person name="De Faria S.M."/>
            <person name="Gross E."/>
            <person name="Dos Reis Junior F.B."/>
            <person name="Simon M."/>
            <person name="Maluk M."/>
            <person name="Odee D.W."/>
            <person name="Kenicer G."/>
            <person name="Young J.P.W."/>
            <person name="Reis V.M."/>
            <person name="Zilli J."/>
            <person name="James E.K."/>
        </authorList>
    </citation>
    <scope>NUCLEOTIDE SEQUENCE</scope>
    <source>
        <strain evidence="1">JPY452</strain>
    </source>
</reference>
<name>A0ACC6RMC7_9BURK</name>
<proteinExistence type="predicted"/>
<evidence type="ECO:0000313" key="2">
    <source>
        <dbReference type="Proteomes" id="UP001392318"/>
    </source>
</evidence>
<sequence>MPGATRAVGYTVRTDWLGTTVQQAFVEVLRAESAFESGET</sequence>
<dbReference type="Proteomes" id="UP001392318">
    <property type="component" value="Unassembled WGS sequence"/>
</dbReference>
<accession>A0ACC6RMC7</accession>